<dbReference type="Gene3D" id="1.25.40.10">
    <property type="entry name" value="Tetratricopeptide repeat domain"/>
    <property type="match status" value="1"/>
</dbReference>
<protein>
    <recommendedName>
        <fullName evidence="3">Tetratricopeptide repeat protein</fullName>
    </recommendedName>
</protein>
<dbReference type="RefSeq" id="WP_378774107.1">
    <property type="nucleotide sequence ID" value="NZ_JBHTMX010000008.1"/>
</dbReference>
<gene>
    <name evidence="1" type="ORF">ACFQ4O_02740</name>
</gene>
<evidence type="ECO:0000313" key="1">
    <source>
        <dbReference type="EMBL" id="MFD1330906.1"/>
    </source>
</evidence>
<dbReference type="InterPro" id="IPR011990">
    <property type="entry name" value="TPR-like_helical_dom_sf"/>
</dbReference>
<dbReference type="EMBL" id="JBHTMX010000008">
    <property type="protein sequence ID" value="MFD1330906.1"/>
    <property type="molecule type" value="Genomic_DNA"/>
</dbReference>
<proteinExistence type="predicted"/>
<dbReference type="SUPFAM" id="SSF53474">
    <property type="entry name" value="alpha/beta-Hydrolases"/>
    <property type="match status" value="1"/>
</dbReference>
<name>A0ABW3Z3V1_9HYPH</name>
<accession>A0ABW3Z3V1</accession>
<evidence type="ECO:0000313" key="2">
    <source>
        <dbReference type="Proteomes" id="UP001597171"/>
    </source>
</evidence>
<dbReference type="Proteomes" id="UP001597171">
    <property type="component" value="Unassembled WGS sequence"/>
</dbReference>
<reference evidence="2" key="1">
    <citation type="journal article" date="2019" name="Int. J. Syst. Evol. Microbiol.">
        <title>The Global Catalogue of Microorganisms (GCM) 10K type strain sequencing project: providing services to taxonomists for standard genome sequencing and annotation.</title>
        <authorList>
            <consortium name="The Broad Institute Genomics Platform"/>
            <consortium name="The Broad Institute Genome Sequencing Center for Infectious Disease"/>
            <person name="Wu L."/>
            <person name="Ma J."/>
        </authorList>
    </citation>
    <scope>NUCLEOTIDE SEQUENCE [LARGE SCALE GENOMIC DNA]</scope>
    <source>
        <strain evidence="2">CCUG 61696</strain>
    </source>
</reference>
<organism evidence="1 2">
    <name type="scientific">Methylopila musalis</name>
    <dbReference type="NCBI Taxonomy" id="1134781"/>
    <lineage>
        <taxon>Bacteria</taxon>
        <taxon>Pseudomonadati</taxon>
        <taxon>Pseudomonadota</taxon>
        <taxon>Alphaproteobacteria</taxon>
        <taxon>Hyphomicrobiales</taxon>
        <taxon>Methylopilaceae</taxon>
        <taxon>Methylopila</taxon>
    </lineage>
</organism>
<evidence type="ECO:0008006" key="3">
    <source>
        <dbReference type="Google" id="ProtNLM"/>
    </source>
</evidence>
<comment type="caution">
    <text evidence="1">The sequence shown here is derived from an EMBL/GenBank/DDBJ whole genome shotgun (WGS) entry which is preliminary data.</text>
</comment>
<keyword evidence="2" id="KW-1185">Reference proteome</keyword>
<dbReference type="InterPro" id="IPR029058">
    <property type="entry name" value="AB_hydrolase_fold"/>
</dbReference>
<sequence length="428" mass="47308">MSADERRELYRGRDVVVVERLLPGSADVAVTFTPFSDRSHRAGGYAEAFLAGRGLSAVHVISQRNHWWQTPEMEPALEAIRALGLRARHRHVTTYGSSMGGHGALLFARRVEATQVLALSPQFAVNGRGALWRPRWPTLDELYRYEDEAAHDARITVAYDPYDGFDRRHAEAIGAVTPFEALRVPFSLHPVGPALVEMGLLSGFALAYLTGGGDVAALNADIRSKRRSSFVCLSGLLHRLERRGAKGAMHRTVRKRASDMFVKRLKTGVPMELKSALRPVVKPYFNTLEAKGDRKTALRMARRLLELNPTSYEAHALLARQLGRAGEHNEALTVAIAGYRYNRKVQTAVAVADVALAAGRPDEAHRFMKIAFGLPQGDAGPWINLILAHGGTLDHRYAKRAFRLAATLAPDHPRLQEARLQMGRDDVA</sequence>
<dbReference type="Gene3D" id="3.40.50.1820">
    <property type="entry name" value="alpha/beta hydrolase"/>
    <property type="match status" value="1"/>
</dbReference>
<dbReference type="SUPFAM" id="SSF48452">
    <property type="entry name" value="TPR-like"/>
    <property type="match status" value="1"/>
</dbReference>